<proteinExistence type="inferred from homology"/>
<evidence type="ECO:0000256" key="8">
    <source>
        <dbReference type="ARBA" id="ARBA00022898"/>
    </source>
</evidence>
<keyword evidence="7 14" id="KW-0808">Transferase</keyword>
<keyword evidence="6 14" id="KW-0328">Glycosyltransferase</keyword>
<dbReference type="Pfam" id="PF00343">
    <property type="entry name" value="Phosphorylase"/>
    <property type="match status" value="2"/>
</dbReference>
<dbReference type="FunFam" id="3.40.50.2000:FF:000005">
    <property type="entry name" value="Alpha-1,4 glucan phosphorylase"/>
    <property type="match status" value="1"/>
</dbReference>
<evidence type="ECO:0000256" key="1">
    <source>
        <dbReference type="ARBA" id="ARBA00001933"/>
    </source>
</evidence>
<evidence type="ECO:0000256" key="14">
    <source>
        <dbReference type="RuleBase" id="RU000587"/>
    </source>
</evidence>
<dbReference type="Proteomes" id="UP000261640">
    <property type="component" value="Unplaced"/>
</dbReference>
<evidence type="ECO:0000256" key="10">
    <source>
        <dbReference type="ARBA" id="ARBA00036074"/>
    </source>
</evidence>
<dbReference type="GO" id="GO:0005737">
    <property type="term" value="C:cytoplasm"/>
    <property type="evidence" value="ECO:0007669"/>
    <property type="project" value="TreeGrafter"/>
</dbReference>
<evidence type="ECO:0000313" key="16">
    <source>
        <dbReference type="Proteomes" id="UP000261640"/>
    </source>
</evidence>
<keyword evidence="16" id="KW-1185">Reference proteome</keyword>
<evidence type="ECO:0000256" key="13">
    <source>
        <dbReference type="PIRSR" id="PIRSR000460-1"/>
    </source>
</evidence>
<keyword evidence="4" id="KW-0597">Phosphoprotein</keyword>
<dbReference type="Ensembl" id="ENSMAMT00000054701.1">
    <property type="protein sequence ID" value="ENSMAMP00000041580.1"/>
    <property type="gene ID" value="ENSMAMG00000000208.2"/>
</dbReference>
<organism evidence="15 16">
    <name type="scientific">Mastacembelus armatus</name>
    <name type="common">zig-zag eel</name>
    <dbReference type="NCBI Taxonomy" id="205130"/>
    <lineage>
        <taxon>Eukaryota</taxon>
        <taxon>Metazoa</taxon>
        <taxon>Chordata</taxon>
        <taxon>Craniata</taxon>
        <taxon>Vertebrata</taxon>
        <taxon>Euteleostomi</taxon>
        <taxon>Actinopterygii</taxon>
        <taxon>Neopterygii</taxon>
        <taxon>Teleostei</taxon>
        <taxon>Neoteleostei</taxon>
        <taxon>Acanthomorphata</taxon>
        <taxon>Anabantaria</taxon>
        <taxon>Synbranchiformes</taxon>
        <taxon>Mastacembelidae</taxon>
        <taxon>Mastacembelus</taxon>
    </lineage>
</organism>
<name>A0A7N8WZ80_9TELE</name>
<comment type="catalytic activity">
    <reaction evidence="10">
        <text>[(1-&gt;4)-alpha-D-glucosyl](n) + phosphate = [(1-&gt;4)-alpha-D-glucosyl](n-1) + alpha-D-glucose 1-phosphate</text>
        <dbReference type="Rhea" id="RHEA:41732"/>
        <dbReference type="Rhea" id="RHEA-COMP:9584"/>
        <dbReference type="Rhea" id="RHEA-COMP:9586"/>
        <dbReference type="ChEBI" id="CHEBI:15444"/>
        <dbReference type="ChEBI" id="CHEBI:43474"/>
        <dbReference type="ChEBI" id="CHEBI:58601"/>
        <dbReference type="EC" id="2.4.1.1"/>
    </reaction>
    <physiologicalReaction direction="left-to-right" evidence="10">
        <dbReference type="Rhea" id="RHEA:41733"/>
    </physiologicalReaction>
</comment>
<evidence type="ECO:0000256" key="9">
    <source>
        <dbReference type="ARBA" id="ARBA00023277"/>
    </source>
</evidence>
<sequence>MATPLTDQEKRKQISIRGIVGVENVAELKKGFNRHLHFTLVKDRNIATTRDYYFALAHTVRDHLVGRWIRTQQFYYEADPKRVYYLSLEFYMGRTLQNTMINLGLQNACDEAIYQLGLDMEELEEMEEDAGLGNGGLGRLAGLLCPGLQVEEADDWLRHGNPWEKARPEYMLPVHFYGRVEETRDGSKWVDTQVVLAMPYDTPIPGYMNNTVNTMRLWSARAPKDFNLRDFNVGDYIQAVLDRNLAENISRVLCLLAATLQDIIRRFKTTKKGVAGRTSFESFPDKVAIQLNDTHPAMAIPELMRIFVDIEKLDWDKAWDLTRRTFAYTNHTVLPEALERWPVELLEKLLPRHLQIIYQINQVHLDRIAALFPKDIDKLRKMSLIEEEGCKRVNMAHLCIVGSHAVNGVAEIHSNIIKTEVFHDFSELEPEKFQNKTNGITPRRWLLLCNPGLAELIAEVIGENYVRDLSQLQKLNDYVDDVAFIRDVSKVKQDNKVKFGQYLEKEYRVKINASSMFDVHVKRIHEYKRQLLNCLHVITMYNRIRKNPTAPFVPRTVIIGGKAAPGYHMAKMIIKLITSVADVVNNDPVVGNKLKVIYLENYRVSLAEKVIPATDLSEQISTAGTEASGTGNMKFMLNGALTIGTMDGANVEMAEEAGEENLFIFGMRVEDVAEMDKKGYDAMLYYNKIPELKQVMDQITSGFFSPRNPELFKDLTNMLFKHDRFKVFADFEDYVKCQEKVSKLYQNPKEWTKMVIKNIAATGKFSSDRTIKEYATEVWGVEPTNLKIPPPNEPREAIEETARALKKM</sequence>
<protein>
    <recommendedName>
        <fullName evidence="14">Alpha-1,4 glucan phosphorylase</fullName>
        <ecNumber evidence="14">2.4.1.1</ecNumber>
    </recommendedName>
</protein>
<reference evidence="15" key="2">
    <citation type="submission" date="2025-09" db="UniProtKB">
        <authorList>
            <consortium name="Ensembl"/>
        </authorList>
    </citation>
    <scope>IDENTIFICATION</scope>
</reference>
<evidence type="ECO:0000256" key="12">
    <source>
        <dbReference type="ARBA" id="ARBA00046783"/>
    </source>
</evidence>
<dbReference type="FunFam" id="3.40.50.2000:FF:000197">
    <property type="entry name" value="Alpha-1,4 glucan phosphorylase"/>
    <property type="match status" value="1"/>
</dbReference>
<comment type="similarity">
    <text evidence="2 14">Belongs to the glycogen phosphorylase family.</text>
</comment>
<dbReference type="FunFam" id="3.40.50.2000:FF:000149">
    <property type="entry name" value="Glycogen phosphorylase, muscle form"/>
    <property type="match status" value="1"/>
</dbReference>
<feature type="modified residue" description="N6-(pyridoxal phosphate)lysine" evidence="13">
    <location>
        <position position="634"/>
    </location>
</feature>
<keyword evidence="5" id="KW-0321">Glycogen metabolism</keyword>
<dbReference type="PROSITE" id="PS00102">
    <property type="entry name" value="PHOSPHORYLASE"/>
    <property type="match status" value="1"/>
</dbReference>
<dbReference type="PANTHER" id="PTHR11468:SF3">
    <property type="entry name" value="GLYCOGEN PHOSPHORYLASE, LIVER FORM"/>
    <property type="match status" value="1"/>
</dbReference>
<dbReference type="PIRSF" id="PIRSF000460">
    <property type="entry name" value="Pprylas_GlgP"/>
    <property type="match status" value="1"/>
</dbReference>
<keyword evidence="9 14" id="KW-0119">Carbohydrate metabolism</keyword>
<dbReference type="FunFam" id="3.40.50.2000:FF:000153">
    <property type="entry name" value="Alpha-1,4 glucan phosphorylase"/>
    <property type="match status" value="1"/>
</dbReference>
<dbReference type="GO" id="GO:0005980">
    <property type="term" value="P:glycogen catabolic process"/>
    <property type="evidence" value="ECO:0007669"/>
    <property type="project" value="TreeGrafter"/>
</dbReference>
<dbReference type="CDD" id="cd04300">
    <property type="entry name" value="GT35_Glycogen_Phosphorylase"/>
    <property type="match status" value="1"/>
</dbReference>
<keyword evidence="8 13" id="KW-0663">Pyridoxal phosphate</keyword>
<evidence type="ECO:0000256" key="6">
    <source>
        <dbReference type="ARBA" id="ARBA00022676"/>
    </source>
</evidence>
<evidence type="ECO:0000256" key="5">
    <source>
        <dbReference type="ARBA" id="ARBA00022600"/>
    </source>
</evidence>
<evidence type="ECO:0000256" key="2">
    <source>
        <dbReference type="ARBA" id="ARBA00006047"/>
    </source>
</evidence>
<comment type="subunit">
    <text evidence="12">Homodimer; enzymatically active. Interacts with PPP1R3B; recruits the phosphatase PP1 which dephosphorylates and inactivates PYGL/glycogen phosphorylase.</text>
</comment>
<dbReference type="NCBIfam" id="TIGR02093">
    <property type="entry name" value="P_ylase"/>
    <property type="match status" value="1"/>
</dbReference>
<dbReference type="PANTHER" id="PTHR11468">
    <property type="entry name" value="GLYCOGEN PHOSPHORYLASE"/>
    <property type="match status" value="1"/>
</dbReference>
<dbReference type="GeneTree" id="ENSGT00950000183148"/>
<dbReference type="Gene3D" id="3.40.50.2000">
    <property type="entry name" value="Glycogen Phosphorylase B"/>
    <property type="match status" value="3"/>
</dbReference>
<evidence type="ECO:0000256" key="7">
    <source>
        <dbReference type="ARBA" id="ARBA00022679"/>
    </source>
</evidence>
<dbReference type="InterPro" id="IPR035090">
    <property type="entry name" value="Pyridoxal_P_attach_site"/>
</dbReference>
<comment type="function">
    <text evidence="11 14">Allosteric enzyme that catalyzes the rate-limiting step in glycogen catabolism, the phosphorolytic cleavage of glycogen to produce glucose-1-phosphate, and plays a central role in maintaining cellular and organismal glucose homeostasis.</text>
</comment>
<accession>A0A7N8WZ80</accession>
<evidence type="ECO:0000256" key="11">
    <source>
        <dbReference type="ARBA" id="ARBA00037413"/>
    </source>
</evidence>
<evidence type="ECO:0000256" key="4">
    <source>
        <dbReference type="ARBA" id="ARBA00022553"/>
    </source>
</evidence>
<dbReference type="GO" id="GO:0030170">
    <property type="term" value="F:pyridoxal phosphate binding"/>
    <property type="evidence" value="ECO:0007669"/>
    <property type="project" value="InterPro"/>
</dbReference>
<dbReference type="InterPro" id="IPR000811">
    <property type="entry name" value="Glyco_trans_35"/>
</dbReference>
<evidence type="ECO:0000256" key="3">
    <source>
        <dbReference type="ARBA" id="ARBA00022533"/>
    </source>
</evidence>
<comment type="cofactor">
    <cofactor evidence="1 14">
        <name>pyridoxal 5'-phosphate</name>
        <dbReference type="ChEBI" id="CHEBI:597326"/>
    </cofactor>
</comment>
<dbReference type="SUPFAM" id="SSF53756">
    <property type="entry name" value="UDP-Glycosyltransferase/glycogen phosphorylase"/>
    <property type="match status" value="1"/>
</dbReference>
<dbReference type="AlphaFoldDB" id="A0A7N8WZ80"/>
<dbReference type="EC" id="2.4.1.1" evidence="14"/>
<reference evidence="15" key="1">
    <citation type="submission" date="2025-08" db="UniProtKB">
        <authorList>
            <consortium name="Ensembl"/>
        </authorList>
    </citation>
    <scope>IDENTIFICATION</scope>
</reference>
<keyword evidence="3" id="KW-0021">Allosteric enzyme</keyword>
<dbReference type="InterPro" id="IPR011833">
    <property type="entry name" value="Glycg_phsphrylas"/>
</dbReference>
<dbReference type="GO" id="GO:0008184">
    <property type="term" value="F:glycogen phosphorylase activity"/>
    <property type="evidence" value="ECO:0007669"/>
    <property type="project" value="InterPro"/>
</dbReference>
<evidence type="ECO:0000313" key="15">
    <source>
        <dbReference type="Ensembl" id="ENSMAMP00000041580.1"/>
    </source>
</evidence>